<feature type="region of interest" description="Disordered" evidence="1">
    <location>
        <begin position="277"/>
        <end position="302"/>
    </location>
</feature>
<dbReference type="Pfam" id="PF13304">
    <property type="entry name" value="AAA_21"/>
    <property type="match status" value="1"/>
</dbReference>
<dbReference type="InterPro" id="IPR003593">
    <property type="entry name" value="AAA+_ATPase"/>
</dbReference>
<dbReference type="PANTHER" id="PTHR43581:SF2">
    <property type="entry name" value="EXCINUCLEASE ATPASE SUBUNIT"/>
    <property type="match status" value="1"/>
</dbReference>
<reference evidence="5 6" key="1">
    <citation type="journal article" date="2019" name="Sci. Rep.">
        <title>Extended insight into the Mycobacterium chelonae-abscessus complex through whole genome sequencing of Mycobacterium salmoniphilum outbreak and Mycobacterium salmoniphilum-like strains.</title>
        <authorList>
            <person name="Behra P.R.K."/>
            <person name="Das S."/>
            <person name="Pettersson B.M.F."/>
            <person name="Shirreff L."/>
            <person name="DuCote T."/>
            <person name="Jacobsson K.G."/>
            <person name="Ennis D.G."/>
            <person name="Kirsebom L.A."/>
        </authorList>
    </citation>
    <scope>NUCLEOTIDE SEQUENCE [LARGE SCALE GENOMIC DNA]</scope>
    <source>
        <strain evidence="4 5">CCUG 60883</strain>
        <strain evidence="3 6">CCUG 60885</strain>
    </source>
</reference>
<dbReference type="SMART" id="SM00382">
    <property type="entry name" value="AAA"/>
    <property type="match status" value="1"/>
</dbReference>
<comment type="caution">
    <text evidence="3">The sequence shown here is derived from an EMBL/GenBank/DDBJ whole genome shotgun (WGS) entry which is preliminary data.</text>
</comment>
<evidence type="ECO:0000259" key="2">
    <source>
        <dbReference type="SMART" id="SM00382"/>
    </source>
</evidence>
<evidence type="ECO:0000256" key="1">
    <source>
        <dbReference type="SAM" id="MobiDB-lite"/>
    </source>
</evidence>
<dbReference type="Proteomes" id="UP000295685">
    <property type="component" value="Unassembled WGS sequence"/>
</dbReference>
<dbReference type="Proteomes" id="UP000294844">
    <property type="component" value="Unassembled WGS sequence"/>
</dbReference>
<dbReference type="InterPro" id="IPR051396">
    <property type="entry name" value="Bact_Antivir_Def_Nuclease"/>
</dbReference>
<proteinExistence type="predicted"/>
<organism evidence="3 6">
    <name type="scientific">Mycobacteroides salmoniphilum</name>
    <dbReference type="NCBI Taxonomy" id="404941"/>
    <lineage>
        <taxon>Bacteria</taxon>
        <taxon>Bacillati</taxon>
        <taxon>Actinomycetota</taxon>
        <taxon>Actinomycetes</taxon>
        <taxon>Mycobacteriales</taxon>
        <taxon>Mycobacteriaceae</taxon>
        <taxon>Mycobacteroides</taxon>
    </lineage>
</organism>
<evidence type="ECO:0000313" key="3">
    <source>
        <dbReference type="EMBL" id="TDZ98548.1"/>
    </source>
</evidence>
<dbReference type="EMBL" id="PECK01000001">
    <property type="protein sequence ID" value="TDZ98548.1"/>
    <property type="molecule type" value="Genomic_DNA"/>
</dbReference>
<dbReference type="InterPro" id="IPR027417">
    <property type="entry name" value="P-loop_NTPase"/>
</dbReference>
<sequence>MQLEFYVGPPARQPYMVFLSHNTWDDYSFQTLFDVTYCDHGGELQPLGAVKIGEYGLQEAPRGFYVPGQRSPTLDPMFRHLDVAQHFSLGQDPSYYERINDIGDDFRVAYLTAMNDIAFNRGIRDTALHERVTQVSLLRTVSARTVADQFERLASGGEVTVSYDLAFPVRDKDDAVILPCTVAPNAKPPENIQVLIGRNGVGKSTTLHAIARMLVVGAHDPVTESRIRDQRSQLANLVSVTFSAFDAFEPISDNVGADGLVYHYVGLKELENHKPYVAQDKSGHPPHMNASDGPADPAPQPAVWRPRTSEQLDAQTIKAAKECLAVDEQRSRLTRALRFLDKDPNFAVFGIADIVQAATPEDIEATLLPVLENLSSGHRIVLLTMTKLVETVAEKTLVLIDEPEAHLHPPLLSALVRALSDLLADRNGLAIVATHSPVVLQEVPRSCVKIIENDVKIIDSDRHEITLREPQLETFGENVGTLTGEVFGLEVADTGFHDMIRQVANEVGDYKTGLEKFGGHLGAEGRAILRSMIAARTTTRGRDVGC</sequence>
<dbReference type="InterPro" id="IPR003959">
    <property type="entry name" value="ATPase_AAA_core"/>
</dbReference>
<dbReference type="PANTHER" id="PTHR43581">
    <property type="entry name" value="ATP/GTP PHOSPHATASE"/>
    <property type="match status" value="1"/>
</dbReference>
<protein>
    <recommendedName>
        <fullName evidence="2">AAA+ ATPase domain-containing protein</fullName>
    </recommendedName>
</protein>
<dbReference type="SUPFAM" id="SSF52540">
    <property type="entry name" value="P-loop containing nucleoside triphosphate hydrolases"/>
    <property type="match status" value="1"/>
</dbReference>
<evidence type="ECO:0000313" key="6">
    <source>
        <dbReference type="Proteomes" id="UP000295685"/>
    </source>
</evidence>
<feature type="domain" description="AAA+ ATPase" evidence="2">
    <location>
        <begin position="189"/>
        <end position="470"/>
    </location>
</feature>
<dbReference type="Gene3D" id="3.40.50.300">
    <property type="entry name" value="P-loop containing nucleotide triphosphate hydrolases"/>
    <property type="match status" value="1"/>
</dbReference>
<dbReference type="AlphaFoldDB" id="A0A4R8SLE7"/>
<accession>A0A4R8SLE7</accession>
<evidence type="ECO:0000313" key="5">
    <source>
        <dbReference type="Proteomes" id="UP000294844"/>
    </source>
</evidence>
<dbReference type="GO" id="GO:0016887">
    <property type="term" value="F:ATP hydrolysis activity"/>
    <property type="evidence" value="ECO:0007669"/>
    <property type="project" value="InterPro"/>
</dbReference>
<evidence type="ECO:0000313" key="4">
    <source>
        <dbReference type="EMBL" id="TEA03078.1"/>
    </source>
</evidence>
<keyword evidence="5" id="KW-1185">Reference proteome</keyword>
<gene>
    <name evidence="4" type="ORF">CCUG60883_03702</name>
    <name evidence="3" type="ORF">CCUG60885_00418</name>
</gene>
<dbReference type="EMBL" id="PECM01000009">
    <property type="protein sequence ID" value="TEA03078.1"/>
    <property type="molecule type" value="Genomic_DNA"/>
</dbReference>
<dbReference type="RefSeq" id="WP_204836967.1">
    <property type="nucleotide sequence ID" value="NZ_PECK01000001.1"/>
</dbReference>
<dbReference type="GO" id="GO:0005524">
    <property type="term" value="F:ATP binding"/>
    <property type="evidence" value="ECO:0007669"/>
    <property type="project" value="InterPro"/>
</dbReference>
<name>A0A4R8SLE7_9MYCO</name>